<dbReference type="Proteomes" id="UP000028302">
    <property type="component" value="Unassembled WGS sequence"/>
</dbReference>
<keyword evidence="12 14" id="KW-0067">ATP-binding</keyword>
<sequence length="180" mass="19107">MTDYDRPHHLILGGARSGKSAFAEREALATSGAAERFIYIATAEAHDDAMAARIAHHRAHRDARWQTVEAPLQLGATLVQHDAPDTVILVDCLSLWLSNALAADCWEAERAGLIEALSACRGRVLLVSNEVGSGVVPLGELSRVFVDEAGRLHQALAGLCARVSLVVAGLPLDLKSSAPS</sequence>
<feature type="binding site" evidence="16">
    <location>
        <position position="69"/>
    </location>
    <ligand>
        <name>GTP</name>
        <dbReference type="ChEBI" id="CHEBI:37565"/>
    </ligand>
</feature>
<dbReference type="NCBIfam" id="NF004469">
    <property type="entry name" value="PRK05800.1"/>
    <property type="match status" value="1"/>
</dbReference>
<comment type="similarity">
    <text evidence="7 14">Belongs to the CobU/CobP family.</text>
</comment>
<dbReference type="PATRIC" id="fig|1304275.5.peg.3030"/>
<dbReference type="RefSeq" id="WP_037339902.1">
    <property type="nucleotide sequence ID" value="NZ_APNK01000029.1"/>
</dbReference>
<dbReference type="AlphaFoldDB" id="A0A084IIB8"/>
<dbReference type="EC" id="2.7.7.62" evidence="14"/>
<evidence type="ECO:0000256" key="14">
    <source>
        <dbReference type="PIRNR" id="PIRNR006135"/>
    </source>
</evidence>
<accession>A0A084IIB8</accession>
<dbReference type="EMBL" id="APNK01000029">
    <property type="protein sequence ID" value="KEZ76452.1"/>
    <property type="molecule type" value="Genomic_DNA"/>
</dbReference>
<evidence type="ECO:0000256" key="7">
    <source>
        <dbReference type="ARBA" id="ARBA00007490"/>
    </source>
</evidence>
<dbReference type="GO" id="GO:0005525">
    <property type="term" value="F:GTP binding"/>
    <property type="evidence" value="ECO:0007669"/>
    <property type="project" value="UniProtKB-UniRule"/>
</dbReference>
<evidence type="ECO:0000256" key="9">
    <source>
        <dbReference type="ARBA" id="ARBA00022679"/>
    </source>
</evidence>
<dbReference type="GO" id="GO:0009236">
    <property type="term" value="P:cobalamin biosynthetic process"/>
    <property type="evidence" value="ECO:0007669"/>
    <property type="project" value="UniProtKB-UniRule"/>
</dbReference>
<feature type="active site" description="GMP-histidine intermediate" evidence="15">
    <location>
        <position position="57"/>
    </location>
</feature>
<evidence type="ECO:0000256" key="4">
    <source>
        <dbReference type="ARBA" id="ARBA00003889"/>
    </source>
</evidence>
<evidence type="ECO:0000256" key="13">
    <source>
        <dbReference type="ARBA" id="ARBA00023134"/>
    </source>
</evidence>
<dbReference type="InterPro" id="IPR027417">
    <property type="entry name" value="P-loop_NTPase"/>
</dbReference>
<keyword evidence="8 14" id="KW-0169">Cobalamin biosynthesis</keyword>
<dbReference type="PANTHER" id="PTHR34848:SF1">
    <property type="entry name" value="BIFUNCTIONAL ADENOSYLCOBALAMIN BIOSYNTHESIS PROTEIN COBU"/>
    <property type="match status" value="1"/>
</dbReference>
<evidence type="ECO:0000256" key="12">
    <source>
        <dbReference type="ARBA" id="ARBA00022840"/>
    </source>
</evidence>
<keyword evidence="13 14" id="KW-0342">GTP-binding</keyword>
<evidence type="ECO:0000256" key="11">
    <source>
        <dbReference type="ARBA" id="ARBA00022777"/>
    </source>
</evidence>
<dbReference type="OrthoDB" id="9788370at2"/>
<keyword evidence="18" id="KW-1185">Reference proteome</keyword>
<keyword evidence="11 14" id="KW-0418">Kinase</keyword>
<reference evidence="17 18" key="1">
    <citation type="submission" date="2013-03" db="EMBL/GenBank/DDBJ databases">
        <title>Salinisphaera hydrothermalis C41B8 Genome Sequencing.</title>
        <authorList>
            <person name="Li C."/>
            <person name="Lai Q."/>
            <person name="Shao Z."/>
        </authorList>
    </citation>
    <scope>NUCLEOTIDE SEQUENCE [LARGE SCALE GENOMIC DNA]</scope>
    <source>
        <strain evidence="17 18">C41B8</strain>
    </source>
</reference>
<evidence type="ECO:0000256" key="1">
    <source>
        <dbReference type="ARBA" id="ARBA00000312"/>
    </source>
</evidence>
<gene>
    <name evidence="17" type="primary">cobU</name>
    <name evidence="17" type="ORF">C41B8_14830</name>
</gene>
<evidence type="ECO:0000256" key="15">
    <source>
        <dbReference type="PIRSR" id="PIRSR006135-1"/>
    </source>
</evidence>
<comment type="function">
    <text evidence="4 14">Catalyzes ATP-dependent phosphorylation of adenosylcobinamide and addition of GMP to adenosylcobinamide phosphate.</text>
</comment>
<protein>
    <recommendedName>
        <fullName evidence="14">Bifunctional adenosylcobalamin biosynthesis protein</fullName>
        <ecNumber evidence="14">2.7.1.156</ecNumber>
        <ecNumber evidence="14">2.7.7.62</ecNumber>
    </recommendedName>
</protein>
<comment type="catalytic activity">
    <reaction evidence="3">
        <text>adenosylcob(III)inamide + GTP = adenosylcob(III)inamide phosphate + GDP + H(+)</text>
        <dbReference type="Rhea" id="RHEA:15765"/>
        <dbReference type="ChEBI" id="CHEBI:2480"/>
        <dbReference type="ChEBI" id="CHEBI:15378"/>
        <dbReference type="ChEBI" id="CHEBI:37565"/>
        <dbReference type="ChEBI" id="CHEBI:58189"/>
        <dbReference type="ChEBI" id="CHEBI:58502"/>
        <dbReference type="EC" id="2.7.1.156"/>
    </reaction>
</comment>
<dbReference type="InterPro" id="IPR003203">
    <property type="entry name" value="CobU/CobP"/>
</dbReference>
<feature type="binding site" evidence="16">
    <location>
        <position position="91"/>
    </location>
    <ligand>
        <name>GTP</name>
        <dbReference type="ChEBI" id="CHEBI:37565"/>
    </ligand>
</feature>
<dbReference type="PIRSF" id="PIRSF006135">
    <property type="entry name" value="CobU"/>
    <property type="match status" value="1"/>
</dbReference>
<keyword evidence="9 14" id="KW-0808">Transferase</keyword>
<dbReference type="eggNOG" id="COG2087">
    <property type="taxonomic scope" value="Bacteria"/>
</dbReference>
<organism evidence="17 18">
    <name type="scientific">Salinisphaera hydrothermalis (strain C41B8)</name>
    <dbReference type="NCBI Taxonomy" id="1304275"/>
    <lineage>
        <taxon>Bacteria</taxon>
        <taxon>Pseudomonadati</taxon>
        <taxon>Pseudomonadota</taxon>
        <taxon>Gammaproteobacteria</taxon>
        <taxon>Salinisphaerales</taxon>
        <taxon>Salinisphaeraceae</taxon>
        <taxon>Salinisphaera</taxon>
    </lineage>
</organism>
<feature type="binding site" evidence="16">
    <location>
        <begin position="13"/>
        <end position="20"/>
    </location>
    <ligand>
        <name>GTP</name>
        <dbReference type="ChEBI" id="CHEBI:37565"/>
    </ligand>
</feature>
<evidence type="ECO:0000256" key="6">
    <source>
        <dbReference type="ARBA" id="ARBA00005159"/>
    </source>
</evidence>
<keyword evidence="17" id="KW-0548">Nucleotidyltransferase</keyword>
<evidence type="ECO:0000256" key="3">
    <source>
        <dbReference type="ARBA" id="ARBA00001522"/>
    </source>
</evidence>
<evidence type="ECO:0000256" key="10">
    <source>
        <dbReference type="ARBA" id="ARBA00022741"/>
    </source>
</evidence>
<evidence type="ECO:0000256" key="2">
    <source>
        <dbReference type="ARBA" id="ARBA00000711"/>
    </source>
</evidence>
<dbReference type="UniPathway" id="UPA00148">
    <property type="reaction ID" value="UER00236"/>
</dbReference>
<dbReference type="EC" id="2.7.1.156" evidence="14"/>
<name>A0A084IIB8_SALHC</name>
<evidence type="ECO:0000313" key="18">
    <source>
        <dbReference type="Proteomes" id="UP000028302"/>
    </source>
</evidence>
<evidence type="ECO:0000256" key="16">
    <source>
        <dbReference type="PIRSR" id="PIRSR006135-2"/>
    </source>
</evidence>
<comment type="catalytic activity">
    <reaction evidence="2 14">
        <text>adenosylcob(III)inamide phosphate + GTP + H(+) = adenosylcob(III)inamide-GDP + diphosphate</text>
        <dbReference type="Rhea" id="RHEA:22712"/>
        <dbReference type="ChEBI" id="CHEBI:15378"/>
        <dbReference type="ChEBI" id="CHEBI:33019"/>
        <dbReference type="ChEBI" id="CHEBI:37565"/>
        <dbReference type="ChEBI" id="CHEBI:58502"/>
        <dbReference type="ChEBI" id="CHEBI:60487"/>
        <dbReference type="EC" id="2.7.7.62"/>
    </reaction>
</comment>
<evidence type="ECO:0000256" key="8">
    <source>
        <dbReference type="ARBA" id="ARBA00022573"/>
    </source>
</evidence>
<evidence type="ECO:0000256" key="5">
    <source>
        <dbReference type="ARBA" id="ARBA00004692"/>
    </source>
</evidence>
<comment type="caution">
    <text evidence="17">The sequence shown here is derived from an EMBL/GenBank/DDBJ whole genome shotgun (WGS) entry which is preliminary data.</text>
</comment>
<comment type="catalytic activity">
    <reaction evidence="1 14">
        <text>adenosylcob(III)inamide + ATP = adenosylcob(III)inamide phosphate + ADP + H(+)</text>
        <dbReference type="Rhea" id="RHEA:15769"/>
        <dbReference type="ChEBI" id="CHEBI:2480"/>
        <dbReference type="ChEBI" id="CHEBI:15378"/>
        <dbReference type="ChEBI" id="CHEBI:30616"/>
        <dbReference type="ChEBI" id="CHEBI:58502"/>
        <dbReference type="ChEBI" id="CHEBI:456216"/>
        <dbReference type="EC" id="2.7.1.156"/>
    </reaction>
</comment>
<dbReference type="PANTHER" id="PTHR34848">
    <property type="match status" value="1"/>
</dbReference>
<dbReference type="Pfam" id="PF02283">
    <property type="entry name" value="CobU"/>
    <property type="match status" value="1"/>
</dbReference>
<dbReference type="GO" id="GO:0008820">
    <property type="term" value="F:cobinamide phosphate guanylyltransferase activity"/>
    <property type="evidence" value="ECO:0007669"/>
    <property type="project" value="UniProtKB-UniRule"/>
</dbReference>
<evidence type="ECO:0000313" key="17">
    <source>
        <dbReference type="EMBL" id="KEZ76452.1"/>
    </source>
</evidence>
<dbReference type="CDD" id="cd00544">
    <property type="entry name" value="CobU"/>
    <property type="match status" value="1"/>
</dbReference>
<dbReference type="STRING" id="1304275.C41B8_14830"/>
<dbReference type="GO" id="GO:0005524">
    <property type="term" value="F:ATP binding"/>
    <property type="evidence" value="ECO:0007669"/>
    <property type="project" value="UniProtKB-UniRule"/>
</dbReference>
<dbReference type="GO" id="GO:0043752">
    <property type="term" value="F:adenosylcobinamide kinase activity"/>
    <property type="evidence" value="ECO:0007669"/>
    <property type="project" value="UniProtKB-EC"/>
</dbReference>
<comment type="pathway">
    <text evidence="6 14">Cofactor biosynthesis; adenosylcobalamin biosynthesis; adenosylcobalamin from cob(II)yrinate a,c-diamide: step 5/7.</text>
</comment>
<comment type="pathway">
    <text evidence="5 14">Cofactor biosynthesis; adenosylcobalamin biosynthesis; adenosylcobalamin from cob(II)yrinate a,c-diamide: step 6/7.</text>
</comment>
<keyword evidence="10 14" id="KW-0547">Nucleotide-binding</keyword>
<feature type="binding site" evidence="16">
    <location>
        <begin position="58"/>
        <end position="61"/>
    </location>
    <ligand>
        <name>GTP</name>
        <dbReference type="ChEBI" id="CHEBI:37565"/>
    </ligand>
</feature>
<proteinExistence type="inferred from homology"/>
<dbReference type="SUPFAM" id="SSF52540">
    <property type="entry name" value="P-loop containing nucleoside triphosphate hydrolases"/>
    <property type="match status" value="1"/>
</dbReference>
<dbReference type="Gene3D" id="3.40.50.300">
    <property type="entry name" value="P-loop containing nucleotide triphosphate hydrolases"/>
    <property type="match status" value="1"/>
</dbReference>
<feature type="binding site" evidence="16">
    <location>
        <begin position="41"/>
        <end position="43"/>
    </location>
    <ligand>
        <name>GTP</name>
        <dbReference type="ChEBI" id="CHEBI:37565"/>
    </ligand>
</feature>